<protein>
    <submittedName>
        <fullName evidence="1">Uncharacterized protein</fullName>
    </submittedName>
</protein>
<name>A0A1M6J4R5_9FLAO</name>
<sequence>MRFERLVAGIQAYGKILILTETIKKTGNQQALNTLNGALQAFDESTLKETAVAAEVNMQKRWQINFVSCNFLLNFN</sequence>
<dbReference type="Proteomes" id="UP000184231">
    <property type="component" value="Unassembled WGS sequence"/>
</dbReference>
<accession>A0A1M6J4R5</accession>
<gene>
    <name evidence="1" type="ORF">SAMN04487911_12053</name>
</gene>
<dbReference type="RefSeq" id="WP_072765048.1">
    <property type="nucleotide sequence ID" value="NZ_FQYX01000020.1"/>
</dbReference>
<evidence type="ECO:0000313" key="2">
    <source>
        <dbReference type="Proteomes" id="UP000184231"/>
    </source>
</evidence>
<keyword evidence="2" id="KW-1185">Reference proteome</keyword>
<dbReference type="AlphaFoldDB" id="A0A1M6J4R5"/>
<proteinExistence type="predicted"/>
<evidence type="ECO:0000313" key="1">
    <source>
        <dbReference type="EMBL" id="SHJ41686.1"/>
    </source>
</evidence>
<dbReference type="EMBL" id="FQYX01000020">
    <property type="protein sequence ID" value="SHJ41686.1"/>
    <property type="molecule type" value="Genomic_DNA"/>
</dbReference>
<reference evidence="1 2" key="1">
    <citation type="submission" date="2016-11" db="EMBL/GenBank/DDBJ databases">
        <authorList>
            <person name="Jaros S."/>
            <person name="Januszkiewicz K."/>
            <person name="Wedrychowicz H."/>
        </authorList>
    </citation>
    <scope>NUCLEOTIDE SEQUENCE [LARGE SCALE GENOMIC DNA]</scope>
    <source>
        <strain evidence="1 2">CGMCC 1.8863</strain>
    </source>
</reference>
<organism evidence="1 2">
    <name type="scientific">Arenibacter nanhaiticus</name>
    <dbReference type="NCBI Taxonomy" id="558155"/>
    <lineage>
        <taxon>Bacteria</taxon>
        <taxon>Pseudomonadati</taxon>
        <taxon>Bacteroidota</taxon>
        <taxon>Flavobacteriia</taxon>
        <taxon>Flavobacteriales</taxon>
        <taxon>Flavobacteriaceae</taxon>
        <taxon>Arenibacter</taxon>
    </lineage>
</organism>